<feature type="transmembrane region" description="Helical" evidence="1">
    <location>
        <begin position="45"/>
        <end position="64"/>
    </location>
</feature>
<sequence length="110" mass="12572">MFRDLVFYTLGTELDTFFQYFIFELILLTLVGLAIVLITKKLWMAIAIIVALNLVDAAIVGNFNATQGQGTLIGQFFLMIVAKFFPTFYEVLLVVLISRIPFLRRKFKLA</sequence>
<dbReference type="Proteomes" id="UP000646308">
    <property type="component" value="Unassembled WGS sequence"/>
</dbReference>
<gene>
    <name evidence="3" type="ORF">B9M88_06545</name>
    <name evidence="2" type="ORF">GLV84_11975</name>
    <name evidence="4" type="ORF">MUA95_05115</name>
</gene>
<reference evidence="2" key="2">
    <citation type="submission" date="2019-11" db="EMBL/GenBank/DDBJ databases">
        <title>Whole genome comparisons of Staphylococcus agnetis isolates from cattle and chickens.</title>
        <authorList>
            <person name="Rhoads D."/>
            <person name="Shwani A."/>
            <person name="Adkins P."/>
            <person name="Calcutt M."/>
            <person name="Middleton J."/>
        </authorList>
    </citation>
    <scope>NUCLEOTIDE SEQUENCE</scope>
    <source>
        <strain evidence="2">1387</strain>
    </source>
</reference>
<proteinExistence type="predicted"/>
<evidence type="ECO:0000313" key="3">
    <source>
        <dbReference type="EMBL" id="OTW31113.1"/>
    </source>
</evidence>
<reference evidence="3 5" key="1">
    <citation type="submission" date="2017-04" db="EMBL/GenBank/DDBJ databases">
        <title>Staphylococcus agnetis, a potential pathogen in the broiler production.</title>
        <authorList>
            <person name="Poulsen L."/>
        </authorList>
    </citation>
    <scope>NUCLEOTIDE SEQUENCE [LARGE SCALE GENOMIC DNA]</scope>
    <source>
        <strain evidence="3 5">723_310714_2_2_spleen</strain>
    </source>
</reference>
<feature type="transmembrane region" description="Helical" evidence="1">
    <location>
        <begin position="20"/>
        <end position="38"/>
    </location>
</feature>
<keyword evidence="1" id="KW-0812">Transmembrane</keyword>
<keyword evidence="5" id="KW-1185">Reference proteome</keyword>
<feature type="transmembrane region" description="Helical" evidence="1">
    <location>
        <begin position="76"/>
        <end position="98"/>
    </location>
</feature>
<accession>A0A242VFG7</accession>
<evidence type="ECO:0000313" key="2">
    <source>
        <dbReference type="EMBL" id="NJI03548.1"/>
    </source>
</evidence>
<dbReference type="EMBL" id="WMFL01000085">
    <property type="protein sequence ID" value="NJI03548.1"/>
    <property type="molecule type" value="Genomic_DNA"/>
</dbReference>
<protein>
    <submittedName>
        <fullName evidence="2">Uncharacterized protein</fullName>
    </submittedName>
</protein>
<dbReference type="RefSeq" id="WP_060551286.1">
    <property type="nucleotide sequence ID" value="NZ_CP009623.1"/>
</dbReference>
<dbReference type="AlphaFoldDB" id="A0A242VFG7"/>
<organism evidence="2 6">
    <name type="scientific">Staphylococcus agnetis</name>
    <dbReference type="NCBI Taxonomy" id="985762"/>
    <lineage>
        <taxon>Bacteria</taxon>
        <taxon>Bacillati</taxon>
        <taxon>Bacillota</taxon>
        <taxon>Bacilli</taxon>
        <taxon>Bacillales</taxon>
        <taxon>Staphylococcaceae</taxon>
        <taxon>Staphylococcus</taxon>
    </lineage>
</organism>
<dbReference type="KEGG" id="sagq:EP23_04590"/>
<dbReference type="EMBL" id="CP094809">
    <property type="protein sequence ID" value="UXU58154.1"/>
    <property type="molecule type" value="Genomic_DNA"/>
</dbReference>
<keyword evidence="1" id="KW-0472">Membrane</keyword>
<evidence type="ECO:0000313" key="4">
    <source>
        <dbReference type="EMBL" id="UXU58154.1"/>
    </source>
</evidence>
<dbReference type="Proteomes" id="UP000195208">
    <property type="component" value="Unassembled WGS sequence"/>
</dbReference>
<dbReference type="OrthoDB" id="2410556at2"/>
<evidence type="ECO:0000256" key="1">
    <source>
        <dbReference type="SAM" id="Phobius"/>
    </source>
</evidence>
<evidence type="ECO:0000313" key="5">
    <source>
        <dbReference type="Proteomes" id="UP000195208"/>
    </source>
</evidence>
<dbReference type="Proteomes" id="UP001065705">
    <property type="component" value="Chromosome"/>
</dbReference>
<keyword evidence="1" id="KW-1133">Transmembrane helix</keyword>
<name>A0A242VFG7_9STAP</name>
<dbReference type="EMBL" id="NEFX01000012">
    <property type="protein sequence ID" value="OTW31113.1"/>
    <property type="molecule type" value="Genomic_DNA"/>
</dbReference>
<evidence type="ECO:0000313" key="6">
    <source>
        <dbReference type="Proteomes" id="UP000646308"/>
    </source>
</evidence>
<reference evidence="4" key="3">
    <citation type="submission" date="2022-03" db="EMBL/GenBank/DDBJ databases">
        <title>Comparative Genomics of East African Camel-Associated Staphylococcaceae spp.: Diversity and Inheritance of Traits Involved in Host-Pathogen Interactions.</title>
        <authorList>
            <person name="Akarsu H."/>
            <person name="Liljander A."/>
            <person name="Younan M."/>
            <person name="Brodard I."/>
            <person name="Glucks I."/>
            <person name="Labroussaa F."/>
            <person name="Overesch G."/>
            <person name="Kuhnert P."/>
            <person name="Perreten V."/>
            <person name="Drexler J.F."/>
            <person name="Corman V.M."/>
            <person name="Falquet L."/>
            <person name="Jores J."/>
        </authorList>
    </citation>
    <scope>NUCLEOTIDE SEQUENCE</scope>
    <source>
        <strain evidence="4">IVB6197</strain>
    </source>
</reference>